<comment type="caution">
    <text evidence="3">The sequence shown here is derived from an EMBL/GenBank/DDBJ whole genome shotgun (WGS) entry which is preliminary data.</text>
</comment>
<dbReference type="Pfam" id="PF01969">
    <property type="entry name" value="Ni_insertion"/>
    <property type="match status" value="1"/>
</dbReference>
<reference evidence="3" key="1">
    <citation type="journal article" date="2020" name="mSystems">
        <title>Genome- and Community-Level Interaction Insights into Carbon Utilization and Element Cycling Functions of Hydrothermarchaeota in Hydrothermal Sediment.</title>
        <authorList>
            <person name="Zhou Z."/>
            <person name="Liu Y."/>
            <person name="Xu W."/>
            <person name="Pan J."/>
            <person name="Luo Z.H."/>
            <person name="Li M."/>
        </authorList>
    </citation>
    <scope>NUCLEOTIDE SEQUENCE [LARGE SCALE GENOMIC DNA]</scope>
    <source>
        <strain evidence="3">SpSt-349</strain>
    </source>
</reference>
<accession>A0A831UBV3</accession>
<dbReference type="PANTHER" id="PTHR36566">
    <property type="entry name" value="NICKEL INSERTION PROTEIN-RELATED"/>
    <property type="match status" value="1"/>
</dbReference>
<dbReference type="EMBL" id="DSOV01000027">
    <property type="protein sequence ID" value="HEN42092.1"/>
    <property type="molecule type" value="Genomic_DNA"/>
</dbReference>
<evidence type="ECO:0000313" key="3">
    <source>
        <dbReference type="EMBL" id="HEN42092.1"/>
    </source>
</evidence>
<organism evidence="3">
    <name type="scientific">Geobacter metallireducens</name>
    <dbReference type="NCBI Taxonomy" id="28232"/>
    <lineage>
        <taxon>Bacteria</taxon>
        <taxon>Pseudomonadati</taxon>
        <taxon>Thermodesulfobacteriota</taxon>
        <taxon>Desulfuromonadia</taxon>
        <taxon>Geobacterales</taxon>
        <taxon>Geobacteraceae</taxon>
        <taxon>Geobacter</taxon>
    </lineage>
</organism>
<dbReference type="GO" id="GO:0016151">
    <property type="term" value="F:nickel cation binding"/>
    <property type="evidence" value="ECO:0007669"/>
    <property type="project" value="UniProtKB-UniRule"/>
</dbReference>
<keyword evidence="1 2" id="KW-0533">Nickel</keyword>
<keyword evidence="2" id="KW-0456">Lyase</keyword>
<evidence type="ECO:0000256" key="2">
    <source>
        <dbReference type="HAMAP-Rule" id="MF_01074"/>
    </source>
</evidence>
<sequence>MKILYFDCYAGIAGDMTVAALLDLGVPFEVVEEAVNCLPLPRSSCSLAVERTSRRGVAAARFVVHAEEHPPHRHYADIAAMIEASSLPEGVKEKAQRVFFRLAEAEAKVHGVEIGQVHFHEVGAVDSIVDIVGAAAALEWLGVDAIHAAPLPLGSGSVETAHGRLPVPAPATAELLRGMPVHGEAGPGERVTPTGAAILAALATGFGRPPAMTVTGVGCGAGAKDFEDIPNVLRLFLGETEGGLQRDEVAVIETHIDDMNPEILGHLLERLMAAGALDAAYSPLQMKKNRPAVKLTVIARPGERDRLASLVLRETSAIGVRFYRAERLKFSRAKEERATSLGPVTVKVIRDGDTVVRVTPEYDACRRIAMERGMPLLEVYRIVEREAGQP</sequence>
<dbReference type="Gene3D" id="3.10.20.300">
    <property type="entry name" value="mk0293 like domain"/>
    <property type="match status" value="1"/>
</dbReference>
<dbReference type="PANTHER" id="PTHR36566:SF1">
    <property type="entry name" value="PYRIDINIUM-3,5-BISTHIOCARBOXYLIC ACID MONONUCLEOTIDE NICKEL INSERTION PROTEIN"/>
    <property type="match status" value="1"/>
</dbReference>
<dbReference type="AlphaFoldDB" id="A0A831UBV3"/>
<dbReference type="InterPro" id="IPR002822">
    <property type="entry name" value="Ni_insertion"/>
</dbReference>
<protein>
    <recommendedName>
        <fullName evidence="2">Putative nickel insertion protein</fullName>
    </recommendedName>
</protein>
<comment type="similarity">
    <text evidence="2">Belongs to the LarC family.</text>
</comment>
<dbReference type="GO" id="GO:0016829">
    <property type="term" value="F:lyase activity"/>
    <property type="evidence" value="ECO:0007669"/>
    <property type="project" value="UniProtKB-UniRule"/>
</dbReference>
<dbReference type="HAMAP" id="MF_01074">
    <property type="entry name" value="LarC"/>
    <property type="match status" value="1"/>
</dbReference>
<name>A0A831UBV3_GEOME</name>
<evidence type="ECO:0000256" key="1">
    <source>
        <dbReference type="ARBA" id="ARBA00022596"/>
    </source>
</evidence>
<dbReference type="Gene3D" id="3.30.70.1380">
    <property type="entry name" value="Transcriptional regulatory protein pf0864 domain like"/>
    <property type="match status" value="1"/>
</dbReference>
<dbReference type="NCBIfam" id="TIGR00299">
    <property type="entry name" value="nickel pincer cofactor biosynthesis protein LarC"/>
    <property type="match status" value="1"/>
</dbReference>
<proteinExistence type="inferred from homology"/>
<gene>
    <name evidence="3" type="primary">larC</name>
    <name evidence="3" type="ORF">ENQ87_06895</name>
</gene>